<dbReference type="Gene3D" id="3.30.70.2540">
    <property type="entry name" value="CRISPR-associated endoribonuclease Cas6/Csy4"/>
    <property type="match status" value="1"/>
</dbReference>
<dbReference type="Proteomes" id="UP000194639">
    <property type="component" value="Unassembled WGS sequence"/>
</dbReference>
<evidence type="ECO:0000313" key="2">
    <source>
        <dbReference type="Proteomes" id="UP000194639"/>
    </source>
</evidence>
<accession>A0A251ZZW2</accession>
<protein>
    <submittedName>
        <fullName evidence="1">CRISPR-associated protein Csy4</fullName>
    </submittedName>
</protein>
<dbReference type="NCBIfam" id="TIGR02563">
    <property type="entry name" value="cas_Csy4"/>
    <property type="match status" value="1"/>
</dbReference>
<dbReference type="InterPro" id="IPR013396">
    <property type="entry name" value="CRISPR-assoc_prot_Csy4"/>
</dbReference>
<sequence>MQADPTGFYQDIRCLPNPEIAPNAVMEVLFGAVHKALAQEAAPEVGLSFPEHNSVRATLGACLRVHGPRAALERLAASGWLTRVQDYVQCGPIGPVPQGCQHRVVKRVQAKSSPARLRRRAMRRHGLDTQAALATIPDTAAERLRLPFVIISSASTGQHRFPLFIRHEPVQPTPQPGPFSAYGLSLGGSVPWF</sequence>
<dbReference type="GO" id="GO:0004519">
    <property type="term" value="F:endonuclease activity"/>
    <property type="evidence" value="ECO:0007669"/>
    <property type="project" value="InterPro"/>
</dbReference>
<dbReference type="GO" id="GO:0043571">
    <property type="term" value="P:maintenance of CRISPR repeat elements"/>
    <property type="evidence" value="ECO:0007669"/>
    <property type="project" value="InterPro"/>
</dbReference>
<proteinExistence type="predicted"/>
<dbReference type="Pfam" id="PF09618">
    <property type="entry name" value="Cas_Csy4"/>
    <property type="match status" value="1"/>
</dbReference>
<dbReference type="InterPro" id="IPR042564">
    <property type="entry name" value="CRISPR-Cas6/Csy4_sf"/>
</dbReference>
<evidence type="ECO:0000313" key="1">
    <source>
        <dbReference type="EMBL" id="OUI80302.1"/>
    </source>
</evidence>
<comment type="caution">
    <text evidence="1">The sequence shown here is derived from an EMBL/GenBank/DDBJ whole genome shotgun (WGS) entry which is preliminary data.</text>
</comment>
<dbReference type="EMBL" id="JOMO01000036">
    <property type="protein sequence ID" value="OUI80302.1"/>
    <property type="molecule type" value="Genomic_DNA"/>
</dbReference>
<dbReference type="RefSeq" id="WP_086552790.1">
    <property type="nucleotide sequence ID" value="NZ_CALGIZ010000061.1"/>
</dbReference>
<organism evidence="1 2">
    <name type="scientific">Acetobacter orientalis</name>
    <dbReference type="NCBI Taxonomy" id="146474"/>
    <lineage>
        <taxon>Bacteria</taxon>
        <taxon>Pseudomonadati</taxon>
        <taxon>Pseudomonadota</taxon>
        <taxon>Alphaproteobacteria</taxon>
        <taxon>Acetobacterales</taxon>
        <taxon>Acetobacteraceae</taxon>
        <taxon>Acetobacter</taxon>
    </lineage>
</organism>
<dbReference type="CDD" id="cd09739">
    <property type="entry name" value="Cas6_I-F"/>
    <property type="match status" value="1"/>
</dbReference>
<name>A0A251ZZW2_9PROT</name>
<reference evidence="1 2" key="1">
    <citation type="submission" date="2014-06" db="EMBL/GenBank/DDBJ databases">
        <authorList>
            <person name="Ju J."/>
            <person name="Zhang J."/>
        </authorList>
    </citation>
    <scope>NUCLEOTIDE SEQUENCE [LARGE SCALE GENOMIC DNA]</scope>
    <source>
        <strain evidence="1">DmW_045</strain>
    </source>
</reference>
<gene>
    <name evidence="1" type="ORF">HK12_09280</name>
</gene>
<dbReference type="AlphaFoldDB" id="A0A251ZZW2"/>